<dbReference type="Gene3D" id="3.20.20.190">
    <property type="entry name" value="Phosphatidylinositol (PI) phosphodiesterase"/>
    <property type="match status" value="1"/>
</dbReference>
<dbReference type="PANTHER" id="PTHR46211:SF14">
    <property type="entry name" value="GLYCEROPHOSPHODIESTER PHOSPHODIESTERASE"/>
    <property type="match status" value="1"/>
</dbReference>
<evidence type="ECO:0000313" key="3">
    <source>
        <dbReference type="Proteomes" id="UP001295423"/>
    </source>
</evidence>
<name>A0AAD2JGQ7_9STRA</name>
<dbReference type="EMBL" id="CAKOGP040001758">
    <property type="protein sequence ID" value="CAJ1948951.1"/>
    <property type="molecule type" value="Genomic_DNA"/>
</dbReference>
<dbReference type="GO" id="GO:0008081">
    <property type="term" value="F:phosphoric diester hydrolase activity"/>
    <property type="evidence" value="ECO:0007669"/>
    <property type="project" value="InterPro"/>
</dbReference>
<feature type="domain" description="GP-PDE" evidence="1">
    <location>
        <begin position="57"/>
        <end position="322"/>
    </location>
</feature>
<comment type="caution">
    <text evidence="2">The sequence shown here is derived from an EMBL/GenBank/DDBJ whole genome shotgun (WGS) entry which is preliminary data.</text>
</comment>
<dbReference type="Pfam" id="PF03009">
    <property type="entry name" value="GDPD"/>
    <property type="match status" value="1"/>
</dbReference>
<dbReference type="Proteomes" id="UP001295423">
    <property type="component" value="Unassembled WGS sequence"/>
</dbReference>
<proteinExistence type="predicted"/>
<dbReference type="GO" id="GO:0006629">
    <property type="term" value="P:lipid metabolic process"/>
    <property type="evidence" value="ECO:0007669"/>
    <property type="project" value="InterPro"/>
</dbReference>
<dbReference type="InterPro" id="IPR017946">
    <property type="entry name" value="PLC-like_Pdiesterase_TIM-brl"/>
</dbReference>
<accession>A0AAD2JGQ7</accession>
<dbReference type="AlphaFoldDB" id="A0AAD2JGQ7"/>
<evidence type="ECO:0000259" key="1">
    <source>
        <dbReference type="PROSITE" id="PS51704"/>
    </source>
</evidence>
<dbReference type="InterPro" id="IPR030395">
    <property type="entry name" value="GP_PDE_dom"/>
</dbReference>
<organism evidence="2 3">
    <name type="scientific">Cylindrotheca closterium</name>
    <dbReference type="NCBI Taxonomy" id="2856"/>
    <lineage>
        <taxon>Eukaryota</taxon>
        <taxon>Sar</taxon>
        <taxon>Stramenopiles</taxon>
        <taxon>Ochrophyta</taxon>
        <taxon>Bacillariophyta</taxon>
        <taxon>Bacillariophyceae</taxon>
        <taxon>Bacillariophycidae</taxon>
        <taxon>Bacillariales</taxon>
        <taxon>Bacillariaceae</taxon>
        <taxon>Cylindrotheca</taxon>
    </lineage>
</organism>
<sequence length="333" mass="37252">MSTTMVATAVEYDASAAMMARMNAEFLSNSSSHKSLRKVLNVDFSHSEESKSYNKTPIIVGHRGSMYEELENTRAGFIKTAQFGADAAELDVFLLKCGTLIVFHGGGTDENPGDLLDYCGRPGNILDLTYEEALQLKFNPQHVGFACPVDMIERGRIPTLEEVLIDAKKTGLHITIELKGEGTVEPSLEVVERLDMVDQCSFSSFEHSRIALLRKLRPDKTKYRTGALFDICPVDMLQRAQAAGATEIHLRYDTVTPEIIQSIHDAGFGSMVWFRGVAGMVENCREKYWDVGNEDESMYDALLRTGVQKMCVNKPDVLFGLREKLRFVQYILD</sequence>
<evidence type="ECO:0000313" key="2">
    <source>
        <dbReference type="EMBL" id="CAJ1948951.1"/>
    </source>
</evidence>
<keyword evidence="3" id="KW-1185">Reference proteome</keyword>
<dbReference type="PANTHER" id="PTHR46211">
    <property type="entry name" value="GLYCEROPHOSPHORYL DIESTER PHOSPHODIESTERASE"/>
    <property type="match status" value="1"/>
</dbReference>
<reference evidence="2" key="1">
    <citation type="submission" date="2023-08" db="EMBL/GenBank/DDBJ databases">
        <authorList>
            <person name="Audoor S."/>
            <person name="Bilcke G."/>
        </authorList>
    </citation>
    <scope>NUCLEOTIDE SEQUENCE</scope>
</reference>
<dbReference type="PROSITE" id="PS51704">
    <property type="entry name" value="GP_PDE"/>
    <property type="match status" value="1"/>
</dbReference>
<dbReference type="SUPFAM" id="SSF51695">
    <property type="entry name" value="PLC-like phosphodiesterases"/>
    <property type="match status" value="1"/>
</dbReference>
<gene>
    <name evidence="2" type="ORF">CYCCA115_LOCUS11851</name>
</gene>
<protein>
    <recommendedName>
        <fullName evidence="1">GP-PDE domain-containing protein</fullName>
    </recommendedName>
</protein>